<accession>A0A7C3YSP7</accession>
<keyword evidence="3" id="KW-0472">Membrane</keyword>
<sequence length="190" mass="22075">MREETKIKLRGYLQPLINLLVSLSISPNLLTFLSLLFGLSGLYFFAKGNFLLGGLSLIMIALFDTLDGELARQKNLVSRRGAFFDSVIDRIVEFLIFLGFFLHYREAWEKLLIFFTLFSSFLVSYVRARAEGIGQSCRIGWFERPIRFLFLMIGTLLLPRFFFYFLLIILIGSIITILQRIIYIWQKTTG</sequence>
<keyword evidence="3" id="KW-1133">Transmembrane helix</keyword>
<dbReference type="EMBL" id="DTMQ01000027">
    <property type="protein sequence ID" value="HGE99253.1"/>
    <property type="molecule type" value="Genomic_DNA"/>
</dbReference>
<dbReference type="Pfam" id="PF01066">
    <property type="entry name" value="CDP-OH_P_transf"/>
    <property type="match status" value="1"/>
</dbReference>
<dbReference type="GO" id="GO:0016020">
    <property type="term" value="C:membrane"/>
    <property type="evidence" value="ECO:0007669"/>
    <property type="project" value="InterPro"/>
</dbReference>
<gene>
    <name evidence="4" type="ORF">ENX07_04195</name>
</gene>
<dbReference type="InterPro" id="IPR000462">
    <property type="entry name" value="CDP-OH_P_trans"/>
</dbReference>
<evidence type="ECO:0000256" key="2">
    <source>
        <dbReference type="RuleBase" id="RU003750"/>
    </source>
</evidence>
<name>A0A7C3YSP7_UNCW3</name>
<dbReference type="InterPro" id="IPR048254">
    <property type="entry name" value="CDP_ALCOHOL_P_TRANSF_CS"/>
</dbReference>
<dbReference type="InterPro" id="IPR043130">
    <property type="entry name" value="CDP-OH_PTrfase_TM_dom"/>
</dbReference>
<comment type="similarity">
    <text evidence="2">Belongs to the CDP-alcohol phosphatidyltransferase class-I family.</text>
</comment>
<feature type="transmembrane region" description="Helical" evidence="3">
    <location>
        <begin position="12"/>
        <end position="37"/>
    </location>
</feature>
<dbReference type="PROSITE" id="PS00379">
    <property type="entry name" value="CDP_ALCOHOL_P_TRANSF"/>
    <property type="match status" value="1"/>
</dbReference>
<evidence type="ECO:0000256" key="3">
    <source>
        <dbReference type="SAM" id="Phobius"/>
    </source>
</evidence>
<feature type="transmembrane region" description="Helical" evidence="3">
    <location>
        <begin position="87"/>
        <end position="105"/>
    </location>
</feature>
<comment type="caution">
    <text evidence="4">The sequence shown here is derived from an EMBL/GenBank/DDBJ whole genome shotgun (WGS) entry which is preliminary data.</text>
</comment>
<keyword evidence="3" id="KW-0812">Transmembrane</keyword>
<dbReference type="GO" id="GO:0008654">
    <property type="term" value="P:phospholipid biosynthetic process"/>
    <property type="evidence" value="ECO:0007669"/>
    <property type="project" value="InterPro"/>
</dbReference>
<keyword evidence="1 2" id="KW-0808">Transferase</keyword>
<protein>
    <submittedName>
        <fullName evidence="4">CDP-alcohol phosphatidyltransferase family protein</fullName>
    </submittedName>
</protein>
<dbReference type="GO" id="GO:0016780">
    <property type="term" value="F:phosphotransferase activity, for other substituted phosphate groups"/>
    <property type="evidence" value="ECO:0007669"/>
    <property type="project" value="InterPro"/>
</dbReference>
<feature type="transmembrane region" description="Helical" evidence="3">
    <location>
        <begin position="43"/>
        <end position="66"/>
    </location>
</feature>
<evidence type="ECO:0000256" key="1">
    <source>
        <dbReference type="ARBA" id="ARBA00022679"/>
    </source>
</evidence>
<evidence type="ECO:0000313" key="4">
    <source>
        <dbReference type="EMBL" id="HGE99253.1"/>
    </source>
</evidence>
<organism evidence="4">
    <name type="scientific">candidate division WOR-3 bacterium</name>
    <dbReference type="NCBI Taxonomy" id="2052148"/>
    <lineage>
        <taxon>Bacteria</taxon>
        <taxon>Bacteria division WOR-3</taxon>
    </lineage>
</organism>
<feature type="transmembrane region" description="Helical" evidence="3">
    <location>
        <begin position="149"/>
        <end position="182"/>
    </location>
</feature>
<proteinExistence type="inferred from homology"/>
<feature type="transmembrane region" description="Helical" evidence="3">
    <location>
        <begin position="111"/>
        <end position="128"/>
    </location>
</feature>
<dbReference type="Gene3D" id="1.20.120.1760">
    <property type="match status" value="1"/>
</dbReference>
<dbReference type="AlphaFoldDB" id="A0A7C3YSP7"/>
<reference evidence="4" key="1">
    <citation type="journal article" date="2020" name="mSystems">
        <title>Genome- and Community-Level Interaction Insights into Carbon Utilization and Element Cycling Functions of Hydrothermarchaeota in Hydrothermal Sediment.</title>
        <authorList>
            <person name="Zhou Z."/>
            <person name="Liu Y."/>
            <person name="Xu W."/>
            <person name="Pan J."/>
            <person name="Luo Z.H."/>
            <person name="Li M."/>
        </authorList>
    </citation>
    <scope>NUCLEOTIDE SEQUENCE [LARGE SCALE GENOMIC DNA]</scope>
    <source>
        <strain evidence="4">SpSt-906</strain>
    </source>
</reference>